<dbReference type="Proteomes" id="UP000011115">
    <property type="component" value="Unassembled WGS sequence"/>
</dbReference>
<organism evidence="1 2">
    <name type="scientific">Solanum tuberosum</name>
    <name type="common">Potato</name>
    <dbReference type="NCBI Taxonomy" id="4113"/>
    <lineage>
        <taxon>Eukaryota</taxon>
        <taxon>Viridiplantae</taxon>
        <taxon>Streptophyta</taxon>
        <taxon>Embryophyta</taxon>
        <taxon>Tracheophyta</taxon>
        <taxon>Spermatophyta</taxon>
        <taxon>Magnoliopsida</taxon>
        <taxon>eudicotyledons</taxon>
        <taxon>Gunneridae</taxon>
        <taxon>Pentapetalae</taxon>
        <taxon>asterids</taxon>
        <taxon>lamiids</taxon>
        <taxon>Solanales</taxon>
        <taxon>Solanaceae</taxon>
        <taxon>Solanoideae</taxon>
        <taxon>Solaneae</taxon>
        <taxon>Solanum</taxon>
    </lineage>
</organism>
<dbReference type="HOGENOM" id="CLU_2431252_0_0_1"/>
<name>M1DYS8_SOLTU</name>
<sequence length="91" mass="9988">MLVLGGSERRVELALATLRKSLLDYVEVNMSEEEMKTSEAGHRDGIDDINSIYNPAQSGGMGAICIPKINENVMFKVTSTTLHLLEMSGPY</sequence>
<dbReference type="Gramene" id="PGSC0003DMT400096587">
    <property type="protein sequence ID" value="PGSC0003DMT400096587"/>
    <property type="gene ID" value="PGSC0003DMG400046158"/>
</dbReference>
<dbReference type="InParanoid" id="M1DYS8"/>
<dbReference type="PaxDb" id="4113-PGSC0003DMT400096587"/>
<reference evidence="2" key="1">
    <citation type="journal article" date="2011" name="Nature">
        <title>Genome sequence and analysis of the tuber crop potato.</title>
        <authorList>
            <consortium name="The Potato Genome Sequencing Consortium"/>
        </authorList>
    </citation>
    <scope>NUCLEOTIDE SEQUENCE [LARGE SCALE GENOMIC DNA]</scope>
    <source>
        <strain evidence="2">cv. DM1-3 516 R44</strain>
    </source>
</reference>
<dbReference type="AlphaFoldDB" id="M1DYS8"/>
<keyword evidence="2" id="KW-1185">Reference proteome</keyword>
<accession>M1DYS8</accession>
<evidence type="ECO:0000313" key="2">
    <source>
        <dbReference type="Proteomes" id="UP000011115"/>
    </source>
</evidence>
<protein>
    <submittedName>
        <fullName evidence="1">Uncharacterized protein</fullName>
    </submittedName>
</protein>
<dbReference type="EnsemblPlants" id="PGSC0003DMT400096587">
    <property type="protein sequence ID" value="PGSC0003DMT400096587"/>
    <property type="gene ID" value="PGSC0003DMG400046158"/>
</dbReference>
<evidence type="ECO:0000313" key="1">
    <source>
        <dbReference type="EnsemblPlants" id="PGSC0003DMT400096587"/>
    </source>
</evidence>
<proteinExistence type="predicted"/>
<reference evidence="1" key="2">
    <citation type="submission" date="2015-06" db="UniProtKB">
        <authorList>
            <consortium name="EnsemblPlants"/>
        </authorList>
    </citation>
    <scope>IDENTIFICATION</scope>
    <source>
        <strain evidence="1">DM1-3 516 R44</strain>
    </source>
</reference>